<proteinExistence type="predicted"/>
<dbReference type="EMBL" id="CM042880">
    <property type="protein sequence ID" value="KAI4389726.1"/>
    <property type="molecule type" value="Genomic_DNA"/>
</dbReference>
<evidence type="ECO:0000313" key="2">
    <source>
        <dbReference type="Proteomes" id="UP001057402"/>
    </source>
</evidence>
<comment type="caution">
    <text evidence="1">The sequence shown here is derived from an EMBL/GenBank/DDBJ whole genome shotgun (WGS) entry which is preliminary data.</text>
</comment>
<reference evidence="2" key="1">
    <citation type="journal article" date="2023" name="Front. Plant Sci.">
        <title>Chromosomal-level genome assembly of Melastoma candidum provides insights into trichome evolution.</title>
        <authorList>
            <person name="Zhong Y."/>
            <person name="Wu W."/>
            <person name="Sun C."/>
            <person name="Zou P."/>
            <person name="Liu Y."/>
            <person name="Dai S."/>
            <person name="Zhou R."/>
        </authorList>
    </citation>
    <scope>NUCLEOTIDE SEQUENCE [LARGE SCALE GENOMIC DNA]</scope>
</reference>
<protein>
    <submittedName>
        <fullName evidence="1">Uncharacterized protein</fullName>
    </submittedName>
</protein>
<gene>
    <name evidence="1" type="ORF">MLD38_001923</name>
</gene>
<evidence type="ECO:0000313" key="1">
    <source>
        <dbReference type="EMBL" id="KAI4389726.1"/>
    </source>
</evidence>
<sequence length="88" mass="9752">MAEHHHHHHLHHKADEETGAPHAVDYSKEEKKHKHREHAGELGAMAAGAYALYEKHKAKKDPGERARTQDQGGGCSCCSGRGGRVRFP</sequence>
<organism evidence="1 2">
    <name type="scientific">Melastoma candidum</name>
    <dbReference type="NCBI Taxonomy" id="119954"/>
    <lineage>
        <taxon>Eukaryota</taxon>
        <taxon>Viridiplantae</taxon>
        <taxon>Streptophyta</taxon>
        <taxon>Embryophyta</taxon>
        <taxon>Tracheophyta</taxon>
        <taxon>Spermatophyta</taxon>
        <taxon>Magnoliopsida</taxon>
        <taxon>eudicotyledons</taxon>
        <taxon>Gunneridae</taxon>
        <taxon>Pentapetalae</taxon>
        <taxon>rosids</taxon>
        <taxon>malvids</taxon>
        <taxon>Myrtales</taxon>
        <taxon>Melastomataceae</taxon>
        <taxon>Melastomatoideae</taxon>
        <taxon>Melastomateae</taxon>
        <taxon>Melastoma</taxon>
    </lineage>
</organism>
<accession>A0ACB9SGR7</accession>
<name>A0ACB9SGR7_9MYRT</name>
<dbReference type="Proteomes" id="UP001057402">
    <property type="component" value="Chromosome 1"/>
</dbReference>
<keyword evidence="2" id="KW-1185">Reference proteome</keyword>